<dbReference type="InterPro" id="IPR012337">
    <property type="entry name" value="RNaseH-like_sf"/>
</dbReference>
<dbReference type="Proteomes" id="UP000824264">
    <property type="component" value="Unassembled WGS sequence"/>
</dbReference>
<keyword evidence="2" id="KW-0378">Hydrolase</keyword>
<dbReference type="GO" id="GO:0008408">
    <property type="term" value="F:3'-5' exonuclease activity"/>
    <property type="evidence" value="ECO:0007669"/>
    <property type="project" value="InterPro"/>
</dbReference>
<dbReference type="InterPro" id="IPR052408">
    <property type="entry name" value="Exonuclease_MUT-7-like"/>
</dbReference>
<dbReference type="AlphaFoldDB" id="A0A9D1QZ27"/>
<dbReference type="Pfam" id="PF01612">
    <property type="entry name" value="DNA_pol_A_exo1"/>
    <property type="match status" value="1"/>
</dbReference>
<evidence type="ECO:0000313" key="2">
    <source>
        <dbReference type="EMBL" id="HIW78696.1"/>
    </source>
</evidence>
<gene>
    <name evidence="2" type="ORF">H9874_06085</name>
</gene>
<dbReference type="GO" id="GO:0003676">
    <property type="term" value="F:nucleic acid binding"/>
    <property type="evidence" value="ECO:0007669"/>
    <property type="project" value="InterPro"/>
</dbReference>
<dbReference type="PANTHER" id="PTHR47765">
    <property type="entry name" value="3'-5' EXONUCLEASE DOMAIN-CONTAINING PROTEIN"/>
    <property type="match status" value="1"/>
</dbReference>
<reference evidence="2" key="1">
    <citation type="journal article" date="2021" name="PeerJ">
        <title>Extensive microbial diversity within the chicken gut microbiome revealed by metagenomics and culture.</title>
        <authorList>
            <person name="Gilroy R."/>
            <person name="Ravi A."/>
            <person name="Getino M."/>
            <person name="Pursley I."/>
            <person name="Horton D.L."/>
            <person name="Alikhan N.F."/>
            <person name="Baker D."/>
            <person name="Gharbi K."/>
            <person name="Hall N."/>
            <person name="Watson M."/>
            <person name="Adriaenssens E.M."/>
            <person name="Foster-Nyarko E."/>
            <person name="Jarju S."/>
            <person name="Secka A."/>
            <person name="Antonio M."/>
            <person name="Oren A."/>
            <person name="Chaudhuri R.R."/>
            <person name="La Ragione R."/>
            <person name="Hildebrand F."/>
            <person name="Pallen M.J."/>
        </authorList>
    </citation>
    <scope>NUCLEOTIDE SEQUENCE</scope>
    <source>
        <strain evidence="2">ChiSxjej5B17-1746</strain>
    </source>
</reference>
<dbReference type="SMART" id="SM00474">
    <property type="entry name" value="35EXOc"/>
    <property type="match status" value="1"/>
</dbReference>
<keyword evidence="2" id="KW-0269">Exonuclease</keyword>
<dbReference type="CDD" id="cd06141">
    <property type="entry name" value="WRN_exo"/>
    <property type="match status" value="1"/>
</dbReference>
<dbReference type="GO" id="GO:0006139">
    <property type="term" value="P:nucleobase-containing compound metabolic process"/>
    <property type="evidence" value="ECO:0007669"/>
    <property type="project" value="InterPro"/>
</dbReference>
<evidence type="ECO:0000259" key="1">
    <source>
        <dbReference type="SMART" id="SM00474"/>
    </source>
</evidence>
<dbReference type="Gene3D" id="3.30.420.10">
    <property type="entry name" value="Ribonuclease H-like superfamily/Ribonuclease H"/>
    <property type="match status" value="1"/>
</dbReference>
<sequence>MLAYEGEVLLVQTEGELGRALARLKGETLLGFDTESRPSFKKGKVYPTSLIQLAAADVAVLIRINQVPFSEGLAALLADPDVIKAGVAIREDMRSLQKLHAFTPAGLADLADMAKKRGIGAQGLRTLAAHLMGVRISKAAQCSNWAKKTLTPQQIRYAATDAWIGRELYLRMREHDAR</sequence>
<accession>A0A9D1QZ27</accession>
<dbReference type="InterPro" id="IPR036397">
    <property type="entry name" value="RNaseH_sf"/>
</dbReference>
<dbReference type="EMBL" id="DXGI01000222">
    <property type="protein sequence ID" value="HIW78696.1"/>
    <property type="molecule type" value="Genomic_DNA"/>
</dbReference>
<comment type="caution">
    <text evidence="2">The sequence shown here is derived from an EMBL/GenBank/DDBJ whole genome shotgun (WGS) entry which is preliminary data.</text>
</comment>
<proteinExistence type="predicted"/>
<evidence type="ECO:0000313" key="3">
    <source>
        <dbReference type="Proteomes" id="UP000824264"/>
    </source>
</evidence>
<name>A0A9D1QZ27_9BACT</name>
<dbReference type="InterPro" id="IPR002562">
    <property type="entry name" value="3'-5'_exonuclease_dom"/>
</dbReference>
<protein>
    <submittedName>
        <fullName evidence="2">3'-5' exonuclease domain-containing protein 2</fullName>
    </submittedName>
</protein>
<organism evidence="2 3">
    <name type="scientific">Candidatus Bilophila faecipullorum</name>
    <dbReference type="NCBI Taxonomy" id="2838482"/>
    <lineage>
        <taxon>Bacteria</taxon>
        <taxon>Pseudomonadati</taxon>
        <taxon>Thermodesulfobacteriota</taxon>
        <taxon>Desulfovibrionia</taxon>
        <taxon>Desulfovibrionales</taxon>
        <taxon>Desulfovibrionaceae</taxon>
        <taxon>Bilophila</taxon>
    </lineage>
</organism>
<reference evidence="2" key="2">
    <citation type="submission" date="2021-04" db="EMBL/GenBank/DDBJ databases">
        <authorList>
            <person name="Gilroy R."/>
        </authorList>
    </citation>
    <scope>NUCLEOTIDE SEQUENCE</scope>
    <source>
        <strain evidence="2">ChiSxjej5B17-1746</strain>
    </source>
</reference>
<dbReference type="PANTHER" id="PTHR47765:SF2">
    <property type="entry name" value="EXONUCLEASE MUT-7 HOMOLOG"/>
    <property type="match status" value="1"/>
</dbReference>
<keyword evidence="2" id="KW-0540">Nuclease</keyword>
<dbReference type="SUPFAM" id="SSF53098">
    <property type="entry name" value="Ribonuclease H-like"/>
    <property type="match status" value="1"/>
</dbReference>
<feature type="domain" description="3'-5' exonuclease" evidence="1">
    <location>
        <begin position="8"/>
        <end position="177"/>
    </location>
</feature>